<evidence type="ECO:0000259" key="1">
    <source>
        <dbReference type="PROSITE" id="PS51186"/>
    </source>
</evidence>
<feature type="domain" description="N-acetyltransferase" evidence="1">
    <location>
        <begin position="20"/>
        <end position="150"/>
    </location>
</feature>
<dbReference type="GO" id="GO:0016747">
    <property type="term" value="F:acyltransferase activity, transferring groups other than amino-acyl groups"/>
    <property type="evidence" value="ECO:0007669"/>
    <property type="project" value="InterPro"/>
</dbReference>
<gene>
    <name evidence="2" type="ORF">E7215_04505</name>
</gene>
<dbReference type="SUPFAM" id="SSF55729">
    <property type="entry name" value="Acyl-CoA N-acyltransferases (Nat)"/>
    <property type="match status" value="1"/>
</dbReference>
<protein>
    <submittedName>
        <fullName evidence="2">GNAT family N-acetyltransferase</fullName>
    </submittedName>
</protein>
<dbReference type="EMBL" id="SVCM01000052">
    <property type="protein sequence ID" value="MBE6059420.1"/>
    <property type="molecule type" value="Genomic_DNA"/>
</dbReference>
<dbReference type="InterPro" id="IPR016181">
    <property type="entry name" value="Acyl_CoA_acyltransferase"/>
</dbReference>
<sequence>MNKFILTEELIRQVKLPKGIYIRQFKETDFSSIQVLYEIEGWMTFLKRSEDALKAWENSNITLVALDGDIIVGLIRALTDGEITTYIAEIIVDTNYRGMGIGKALIDICHNLYPNTRLDLLSTDGADDFYQRNSFRTNMGFRKSYSLVRE</sequence>
<dbReference type="Pfam" id="PF13673">
    <property type="entry name" value="Acetyltransf_10"/>
    <property type="match status" value="1"/>
</dbReference>
<evidence type="ECO:0000313" key="2">
    <source>
        <dbReference type="EMBL" id="MBE6059420.1"/>
    </source>
</evidence>
<dbReference type="Gene3D" id="3.40.630.30">
    <property type="match status" value="1"/>
</dbReference>
<dbReference type="AlphaFoldDB" id="A0A927W6F5"/>
<organism evidence="2 3">
    <name type="scientific">Clostridium sulfidigenes</name>
    <dbReference type="NCBI Taxonomy" id="318464"/>
    <lineage>
        <taxon>Bacteria</taxon>
        <taxon>Bacillati</taxon>
        <taxon>Bacillota</taxon>
        <taxon>Clostridia</taxon>
        <taxon>Eubacteriales</taxon>
        <taxon>Clostridiaceae</taxon>
        <taxon>Clostridium</taxon>
    </lineage>
</organism>
<evidence type="ECO:0000313" key="3">
    <source>
        <dbReference type="Proteomes" id="UP000768462"/>
    </source>
</evidence>
<accession>A0A927W6F5</accession>
<dbReference type="CDD" id="cd04301">
    <property type="entry name" value="NAT_SF"/>
    <property type="match status" value="1"/>
</dbReference>
<proteinExistence type="predicted"/>
<reference evidence="2" key="1">
    <citation type="submission" date="2019-04" db="EMBL/GenBank/DDBJ databases">
        <title>Evolution of Biomass-Degrading Anaerobic Consortia Revealed by Metagenomics.</title>
        <authorList>
            <person name="Peng X."/>
        </authorList>
    </citation>
    <scope>NUCLEOTIDE SEQUENCE</scope>
    <source>
        <strain evidence="2">SIG254</strain>
    </source>
</reference>
<name>A0A927W6F5_9CLOT</name>
<dbReference type="InterPro" id="IPR000182">
    <property type="entry name" value="GNAT_dom"/>
</dbReference>
<comment type="caution">
    <text evidence="2">The sequence shown here is derived from an EMBL/GenBank/DDBJ whole genome shotgun (WGS) entry which is preliminary data.</text>
</comment>
<dbReference type="Proteomes" id="UP000768462">
    <property type="component" value="Unassembled WGS sequence"/>
</dbReference>
<dbReference type="PROSITE" id="PS51186">
    <property type="entry name" value="GNAT"/>
    <property type="match status" value="1"/>
</dbReference>